<keyword evidence="1" id="KW-0732">Signal</keyword>
<keyword evidence="3" id="KW-1185">Reference proteome</keyword>
<proteinExistence type="predicted"/>
<dbReference type="Proteomes" id="UP000677244">
    <property type="component" value="Unassembled WGS sequence"/>
</dbReference>
<name>A0ABS3YVI3_9BACT</name>
<comment type="caution">
    <text evidence="2">The sequence shown here is derived from an EMBL/GenBank/DDBJ whole genome shotgun (WGS) entry which is preliminary data.</text>
</comment>
<gene>
    <name evidence="2" type="ORF">J7I42_15885</name>
</gene>
<feature type="chain" id="PRO_5046425105" evidence="1">
    <location>
        <begin position="29"/>
        <end position="136"/>
    </location>
</feature>
<feature type="signal peptide" evidence="1">
    <location>
        <begin position="1"/>
        <end position="28"/>
    </location>
</feature>
<evidence type="ECO:0000313" key="2">
    <source>
        <dbReference type="EMBL" id="MBO9201763.1"/>
    </source>
</evidence>
<protein>
    <submittedName>
        <fullName evidence="2">Uncharacterized protein</fullName>
    </submittedName>
</protein>
<accession>A0ABS3YVI3</accession>
<evidence type="ECO:0000256" key="1">
    <source>
        <dbReference type="SAM" id="SignalP"/>
    </source>
</evidence>
<dbReference type="EMBL" id="JAGHKO010000004">
    <property type="protein sequence ID" value="MBO9201763.1"/>
    <property type="molecule type" value="Genomic_DNA"/>
</dbReference>
<dbReference type="RefSeq" id="WP_209139817.1">
    <property type="nucleotide sequence ID" value="NZ_JAGHKO010000004.1"/>
</dbReference>
<organism evidence="2 3">
    <name type="scientific">Niastella soli</name>
    <dbReference type="NCBI Taxonomy" id="2821487"/>
    <lineage>
        <taxon>Bacteria</taxon>
        <taxon>Pseudomonadati</taxon>
        <taxon>Bacteroidota</taxon>
        <taxon>Chitinophagia</taxon>
        <taxon>Chitinophagales</taxon>
        <taxon>Chitinophagaceae</taxon>
        <taxon>Niastella</taxon>
    </lineage>
</organism>
<evidence type="ECO:0000313" key="3">
    <source>
        <dbReference type="Proteomes" id="UP000677244"/>
    </source>
</evidence>
<sequence>MKTELRNISKLAIVVLALTVAFTTTALANGGEKEKPAATQLKFIGNVQNQPVFELNLINIDDEYTVTFRDETGNVLFKDIFKGAAGSTKKFLLKSDGFSDVNLNVVITSKKTNTSEIYTINSNQIAVEETVISKIK</sequence>
<reference evidence="2 3" key="1">
    <citation type="submission" date="2021-03" db="EMBL/GenBank/DDBJ databases">
        <title>Assistant Professor.</title>
        <authorList>
            <person name="Huq M.A."/>
        </authorList>
    </citation>
    <scope>NUCLEOTIDE SEQUENCE [LARGE SCALE GENOMIC DNA]</scope>
    <source>
        <strain evidence="2 3">MAH-29</strain>
    </source>
</reference>